<dbReference type="PANTHER" id="PTHR10381">
    <property type="entry name" value="ATP-DEPENDENT CLP PROTEASE PROTEOLYTIC SUBUNIT"/>
    <property type="match status" value="1"/>
</dbReference>
<sequence>MLIPYVIEATQTGERAYDIYSRLLKDRIIFIGTAIDEAVANLVVAQLLYLQSEDPRRDIHLYLNSPGGIVTAGLAIYDTMQYIECDVATYCIGQASSMAVVLLAGGAPEKRFILPNARVLIHQPWGGVQGDASEMSIQTREMLRLRDCINRLLARHTGQTVRRISRDTDRDFYMSAEEAVSYGLCDRILDARPVTGSSAANQTK</sequence>
<dbReference type="InterPro" id="IPR023562">
    <property type="entry name" value="ClpP/TepA"/>
</dbReference>
<dbReference type="PRINTS" id="PR00127">
    <property type="entry name" value="CLPPROTEASEP"/>
</dbReference>
<dbReference type="GO" id="GO:0004252">
    <property type="term" value="F:serine-type endopeptidase activity"/>
    <property type="evidence" value="ECO:0007669"/>
    <property type="project" value="UniProtKB-UniRule"/>
</dbReference>
<dbReference type="GO" id="GO:0009368">
    <property type="term" value="C:endopeptidase Clp complex"/>
    <property type="evidence" value="ECO:0007669"/>
    <property type="project" value="TreeGrafter"/>
</dbReference>
<evidence type="ECO:0000313" key="10">
    <source>
        <dbReference type="EMBL" id="OPZ92119.1"/>
    </source>
</evidence>
<accession>A0A1V5MFZ7</accession>
<protein>
    <recommendedName>
        <fullName evidence="7 9">ATP-dependent Clp protease proteolytic subunit</fullName>
        <ecNumber evidence="7">3.4.21.92</ecNumber>
    </recommendedName>
    <alternativeName>
        <fullName evidence="7">Endopeptidase Clp</fullName>
    </alternativeName>
</protein>
<feature type="active site" description="Nucleophile" evidence="7">
    <location>
        <position position="97"/>
    </location>
</feature>
<evidence type="ECO:0000256" key="8">
    <source>
        <dbReference type="PROSITE-ProRule" id="PRU10086"/>
    </source>
</evidence>
<dbReference type="FunFam" id="3.90.226.10:FF:000001">
    <property type="entry name" value="ATP-dependent Clp protease proteolytic subunit"/>
    <property type="match status" value="1"/>
</dbReference>
<dbReference type="SUPFAM" id="SSF52096">
    <property type="entry name" value="ClpP/crotonase"/>
    <property type="match status" value="1"/>
</dbReference>
<dbReference type="PANTHER" id="PTHR10381:SF70">
    <property type="entry name" value="ATP-DEPENDENT CLP PROTEASE PROTEOLYTIC SUBUNIT"/>
    <property type="match status" value="1"/>
</dbReference>
<comment type="function">
    <text evidence="7">Cleaves peptides in various proteins in a process that requires ATP hydrolysis. Has a chymotrypsin-like activity. Plays a major role in the degradation of misfolded proteins.</text>
</comment>
<dbReference type="Pfam" id="PF00574">
    <property type="entry name" value="CLP_protease"/>
    <property type="match status" value="1"/>
</dbReference>
<evidence type="ECO:0000256" key="5">
    <source>
        <dbReference type="ARBA" id="ARBA00022825"/>
    </source>
</evidence>
<comment type="subcellular location">
    <subcellularLocation>
        <location evidence="7">Cytoplasm</location>
    </subcellularLocation>
</comment>
<dbReference type="NCBIfam" id="NF009205">
    <property type="entry name" value="PRK12553.1"/>
    <property type="match status" value="1"/>
</dbReference>
<dbReference type="InterPro" id="IPR001907">
    <property type="entry name" value="ClpP"/>
</dbReference>
<keyword evidence="2 7" id="KW-0963">Cytoplasm</keyword>
<evidence type="ECO:0000256" key="6">
    <source>
        <dbReference type="ARBA" id="ARBA00034021"/>
    </source>
</evidence>
<dbReference type="HAMAP" id="MF_00444">
    <property type="entry name" value="ClpP"/>
    <property type="match status" value="1"/>
</dbReference>
<evidence type="ECO:0000256" key="3">
    <source>
        <dbReference type="ARBA" id="ARBA00022670"/>
    </source>
</evidence>
<keyword evidence="4 7" id="KW-0378">Hydrolase</keyword>
<evidence type="ECO:0000256" key="7">
    <source>
        <dbReference type="HAMAP-Rule" id="MF_00444"/>
    </source>
</evidence>
<keyword evidence="3 7" id="KW-0645">Protease</keyword>
<gene>
    <name evidence="7 10" type="primary">clpP</name>
    <name evidence="10" type="ORF">BWY73_00928</name>
</gene>
<comment type="caution">
    <text evidence="10">The sequence shown here is derived from an EMBL/GenBank/DDBJ whole genome shotgun (WGS) entry which is preliminary data.</text>
</comment>
<dbReference type="GO" id="GO:0004176">
    <property type="term" value="F:ATP-dependent peptidase activity"/>
    <property type="evidence" value="ECO:0007669"/>
    <property type="project" value="InterPro"/>
</dbReference>
<comment type="subunit">
    <text evidence="7">Fourteen ClpP subunits assemble into 2 heptameric rings which stack back to back to give a disk-like structure with a central cavity, resembling the structure of eukaryotic proteasomes.</text>
</comment>
<evidence type="ECO:0000256" key="2">
    <source>
        <dbReference type="ARBA" id="ARBA00022490"/>
    </source>
</evidence>
<organism evidence="10">
    <name type="scientific">candidate division TA06 bacterium ADurb.Bin417</name>
    <dbReference type="NCBI Taxonomy" id="1852828"/>
    <lineage>
        <taxon>Bacteria</taxon>
        <taxon>Bacteria division TA06</taxon>
    </lineage>
</organism>
<dbReference type="NCBIfam" id="NF001368">
    <property type="entry name" value="PRK00277.1"/>
    <property type="match status" value="1"/>
</dbReference>
<dbReference type="InterPro" id="IPR033135">
    <property type="entry name" value="ClpP_His_AS"/>
</dbReference>
<reference evidence="10" key="1">
    <citation type="submission" date="2017-02" db="EMBL/GenBank/DDBJ databases">
        <title>Delving into the versatile metabolic prowess of the omnipresent phylum Bacteroidetes.</title>
        <authorList>
            <person name="Nobu M.K."/>
            <person name="Mei R."/>
            <person name="Narihiro T."/>
            <person name="Kuroda K."/>
            <person name="Liu W.-T."/>
        </authorList>
    </citation>
    <scope>NUCLEOTIDE SEQUENCE</scope>
    <source>
        <strain evidence="10">ADurb.Bin417</strain>
    </source>
</reference>
<dbReference type="GO" id="GO:0006515">
    <property type="term" value="P:protein quality control for misfolded or incompletely synthesized proteins"/>
    <property type="evidence" value="ECO:0007669"/>
    <property type="project" value="TreeGrafter"/>
</dbReference>
<dbReference type="EC" id="3.4.21.92" evidence="7"/>
<feature type="active site" evidence="7 8">
    <location>
        <position position="122"/>
    </location>
</feature>
<evidence type="ECO:0000256" key="9">
    <source>
        <dbReference type="RuleBase" id="RU003567"/>
    </source>
</evidence>
<keyword evidence="5 7" id="KW-0720">Serine protease</keyword>
<dbReference type="PROSITE" id="PS00382">
    <property type="entry name" value="CLP_PROTEASE_HIS"/>
    <property type="match status" value="1"/>
</dbReference>
<evidence type="ECO:0000256" key="4">
    <source>
        <dbReference type="ARBA" id="ARBA00022801"/>
    </source>
</evidence>
<dbReference type="InterPro" id="IPR029045">
    <property type="entry name" value="ClpP/crotonase-like_dom_sf"/>
</dbReference>
<dbReference type="Proteomes" id="UP000485484">
    <property type="component" value="Unassembled WGS sequence"/>
</dbReference>
<dbReference type="GO" id="GO:0051117">
    <property type="term" value="F:ATPase binding"/>
    <property type="evidence" value="ECO:0007669"/>
    <property type="project" value="TreeGrafter"/>
</dbReference>
<dbReference type="GO" id="GO:0005737">
    <property type="term" value="C:cytoplasm"/>
    <property type="evidence" value="ECO:0007669"/>
    <property type="project" value="UniProtKB-SubCell"/>
</dbReference>
<dbReference type="CDD" id="cd07017">
    <property type="entry name" value="S14_ClpP_2"/>
    <property type="match status" value="1"/>
</dbReference>
<dbReference type="AlphaFoldDB" id="A0A1V5MFZ7"/>
<comment type="catalytic activity">
    <reaction evidence="6 7 8">
        <text>Hydrolysis of proteins to small peptides in the presence of ATP and magnesium. alpha-casein is the usual test substrate. In the absence of ATP, only oligopeptides shorter than five residues are hydrolyzed (such as succinyl-Leu-Tyr-|-NHMec, and Leu-Tyr-Leu-|-Tyr-Trp, in which cleavage of the -Tyr-|-Leu- and -Tyr-|-Trp bonds also occurs).</text>
        <dbReference type="EC" id="3.4.21.92"/>
    </reaction>
</comment>
<name>A0A1V5MFZ7_UNCT6</name>
<proteinExistence type="inferred from homology"/>
<dbReference type="EMBL" id="MWAK01000129">
    <property type="protein sequence ID" value="OPZ92119.1"/>
    <property type="molecule type" value="Genomic_DNA"/>
</dbReference>
<evidence type="ECO:0000256" key="1">
    <source>
        <dbReference type="ARBA" id="ARBA00007039"/>
    </source>
</evidence>
<comment type="similarity">
    <text evidence="1 7 9">Belongs to the peptidase S14 family.</text>
</comment>
<dbReference type="Gene3D" id="3.90.226.10">
    <property type="entry name" value="2-enoyl-CoA Hydratase, Chain A, domain 1"/>
    <property type="match status" value="1"/>
</dbReference>